<keyword evidence="5 8" id="KW-0812">Transmembrane</keyword>
<feature type="transmembrane region" description="Helical" evidence="8">
    <location>
        <begin position="177"/>
        <end position="196"/>
    </location>
</feature>
<evidence type="ECO:0000256" key="2">
    <source>
        <dbReference type="ARBA" id="ARBA00009142"/>
    </source>
</evidence>
<dbReference type="GO" id="GO:0005886">
    <property type="term" value="C:plasma membrane"/>
    <property type="evidence" value="ECO:0007669"/>
    <property type="project" value="UniProtKB-SubCell"/>
</dbReference>
<name>A0A7W5DTY0_9BACT</name>
<dbReference type="InterPro" id="IPR002781">
    <property type="entry name" value="TM_pro_TauE-like"/>
</dbReference>
<sequence length="249" mass="26224">MIWQIFLYGSLVVAGFLAGIVNTVAGGGSFLTLPALMLFGLDPKTANATNRVAILCSTGSAVLTFRKHGHLDSKATIRLAIPTLLGVPFGALLAVYLPGDAFERAFGFLFLAMAILLIANPKRFLESGDHPTYPAIWRSPVFFAIGVYVGFIQAGMGILLLLAMSYFTDSKLVSSNAIKNSIGLVVTLAAAIVFAVHGMIDWVPGLVMAAGNIAGGVVGAKLAIERGSRFVFFFLVAVMLATGVKLILS</sequence>
<keyword evidence="4 8" id="KW-1003">Cell membrane</keyword>
<dbReference type="EMBL" id="JACHXU010000001">
    <property type="protein sequence ID" value="MBB3204491.1"/>
    <property type="molecule type" value="Genomic_DNA"/>
</dbReference>
<feature type="transmembrane region" description="Helical" evidence="8">
    <location>
        <begin position="141"/>
        <end position="165"/>
    </location>
</feature>
<feature type="transmembrane region" description="Helical" evidence="8">
    <location>
        <begin position="230"/>
        <end position="248"/>
    </location>
</feature>
<comment type="similarity">
    <text evidence="2 8">Belongs to the 4-toluene sulfonate uptake permease (TSUP) (TC 2.A.102) family.</text>
</comment>
<gene>
    <name evidence="9" type="ORF">FHS27_000255</name>
</gene>
<feature type="transmembrane region" description="Helical" evidence="8">
    <location>
        <begin position="77"/>
        <end position="96"/>
    </location>
</feature>
<evidence type="ECO:0000256" key="7">
    <source>
        <dbReference type="ARBA" id="ARBA00023136"/>
    </source>
</evidence>
<evidence type="ECO:0000256" key="6">
    <source>
        <dbReference type="ARBA" id="ARBA00022989"/>
    </source>
</evidence>
<keyword evidence="7 8" id="KW-0472">Membrane</keyword>
<keyword evidence="6 8" id="KW-1133">Transmembrane helix</keyword>
<evidence type="ECO:0000256" key="4">
    <source>
        <dbReference type="ARBA" id="ARBA00022475"/>
    </source>
</evidence>
<evidence type="ECO:0000256" key="8">
    <source>
        <dbReference type="RuleBase" id="RU363041"/>
    </source>
</evidence>
<feature type="transmembrane region" description="Helical" evidence="8">
    <location>
        <begin position="5"/>
        <end position="28"/>
    </location>
</feature>
<comment type="caution">
    <text evidence="9">The sequence shown here is derived from an EMBL/GenBank/DDBJ whole genome shotgun (WGS) entry which is preliminary data.</text>
</comment>
<keyword evidence="3" id="KW-0813">Transport</keyword>
<feature type="transmembrane region" description="Helical" evidence="8">
    <location>
        <begin position="203"/>
        <end position="224"/>
    </location>
</feature>
<evidence type="ECO:0000256" key="5">
    <source>
        <dbReference type="ARBA" id="ARBA00022692"/>
    </source>
</evidence>
<protein>
    <recommendedName>
        <fullName evidence="8">Probable membrane transporter protein</fullName>
    </recommendedName>
</protein>
<dbReference type="AlphaFoldDB" id="A0A7W5DTY0"/>
<proteinExistence type="inferred from homology"/>
<dbReference type="Proteomes" id="UP000536179">
    <property type="component" value="Unassembled WGS sequence"/>
</dbReference>
<comment type="subcellular location">
    <subcellularLocation>
        <location evidence="1 8">Cell membrane</location>
        <topology evidence="1 8">Multi-pass membrane protein</topology>
    </subcellularLocation>
</comment>
<evidence type="ECO:0000313" key="10">
    <source>
        <dbReference type="Proteomes" id="UP000536179"/>
    </source>
</evidence>
<feature type="transmembrane region" description="Helical" evidence="8">
    <location>
        <begin position="102"/>
        <end position="120"/>
    </location>
</feature>
<dbReference type="RefSeq" id="WP_184300594.1">
    <property type="nucleotide sequence ID" value="NZ_JACHXU010000001.1"/>
</dbReference>
<evidence type="ECO:0000256" key="1">
    <source>
        <dbReference type="ARBA" id="ARBA00004651"/>
    </source>
</evidence>
<keyword evidence="10" id="KW-1185">Reference proteome</keyword>
<dbReference type="PANTHER" id="PTHR30269">
    <property type="entry name" value="TRANSMEMBRANE PROTEIN YFCA"/>
    <property type="match status" value="1"/>
</dbReference>
<evidence type="ECO:0000313" key="9">
    <source>
        <dbReference type="EMBL" id="MBB3204491.1"/>
    </source>
</evidence>
<reference evidence="9 10" key="1">
    <citation type="submission" date="2020-08" db="EMBL/GenBank/DDBJ databases">
        <title>Genomic Encyclopedia of Type Strains, Phase III (KMG-III): the genomes of soil and plant-associated and newly described type strains.</title>
        <authorList>
            <person name="Whitman W."/>
        </authorList>
    </citation>
    <scope>NUCLEOTIDE SEQUENCE [LARGE SCALE GENOMIC DNA]</scope>
    <source>
        <strain evidence="9 10">CECT 8075</strain>
    </source>
</reference>
<dbReference type="Pfam" id="PF01925">
    <property type="entry name" value="TauE"/>
    <property type="match status" value="1"/>
</dbReference>
<dbReference type="PANTHER" id="PTHR30269:SF0">
    <property type="entry name" value="MEMBRANE TRANSPORTER PROTEIN YFCA-RELATED"/>
    <property type="match status" value="1"/>
</dbReference>
<organism evidence="9 10">
    <name type="scientific">Aporhodopirellula rubra</name>
    <dbReference type="NCBI Taxonomy" id="980271"/>
    <lineage>
        <taxon>Bacteria</taxon>
        <taxon>Pseudomonadati</taxon>
        <taxon>Planctomycetota</taxon>
        <taxon>Planctomycetia</taxon>
        <taxon>Pirellulales</taxon>
        <taxon>Pirellulaceae</taxon>
        <taxon>Aporhodopirellula</taxon>
    </lineage>
</organism>
<accession>A0A7W5DTY0</accession>
<evidence type="ECO:0000256" key="3">
    <source>
        <dbReference type="ARBA" id="ARBA00022448"/>
    </source>
</evidence>
<dbReference type="InterPro" id="IPR052017">
    <property type="entry name" value="TSUP"/>
</dbReference>